<dbReference type="EMBL" id="NBWU01000004">
    <property type="protein sequence ID" value="PCE64122.1"/>
    <property type="molecule type" value="Genomic_DNA"/>
</dbReference>
<evidence type="ECO:0000313" key="3">
    <source>
        <dbReference type="Proteomes" id="UP000219559"/>
    </source>
</evidence>
<dbReference type="InterPro" id="IPR024078">
    <property type="entry name" value="LmbE-like_dom_sf"/>
</dbReference>
<accession>A0A2A4G8N0</accession>
<dbReference type="Gene3D" id="3.40.50.10320">
    <property type="entry name" value="LmbE-like"/>
    <property type="match status" value="1"/>
</dbReference>
<sequence>MRNIALWLFLAIAGMAPSWAQAPKPLSATEIHHELQKLNFLGTALYVAAHPDDENTRLISYLDNAVKANTVYLSLTRGDGGQNLIGTELRELLGVLRTQELLAARSVDGGEQRFSRANDFGYSKHPDETLKIWDKDLVLSDVVRTIRLLKPDIIINRFDHRTPGTTHGHHTSSAMLSVEAFDLANDPISYPEQLTALDTWQPKRMFFNTSWWFYGSQENFAKADKTNLMQVDIGTYYPELGLSNNEIASVASSQHLCQGFGRVTTRGSQDEWVELIKGDLPQDKTDLFDGIDTSWKRVKGGAAIGKILKAVETDFNYADPSTHLPQLMEAYSLIQGLEDAHWKARKTAEIEKIIEACAGLFLEARTDQAAIAPGETGKVSLEMLNRSGVPLTIKEIEIIPDGYQEYPNITLKNNKKETRDMEFKVPTDATYTAPYWLLEDIGLGMYTVSNTELIGLPETPRKFFVRFDLEIAGIPISIAKPMVYRYALPEKGEIYEPFQILPPATASIANKVMLFADGKPHEIPVTVNAGKNNLSGSLRLKLGAGWQSTPASLPINIERKGDQKTYSFTLTPPSNQSELWISPQLEVNGKTYDQELIPIDYAHIPKQSVLLPSKAKAVRLNIKKSGERIGYIMGAGDDVLTSLEQIGYTVDLLDIASLNSEQLQAYDAVVLGIRAYNVHKDLAFKKELLMDYVAQGGNLVVQYNTVSRRAAALKDFAPYPLQLSRDRVTDETAQVRILDAKHPLLNYPNKISAADFEGWVQERGLYFPNEWSAEYTPLLGMKDAGETEKTGSLLVAEYGKGQYIYTGLSFFRELPAGVAGAYKLFANLIATRPTQNQ</sequence>
<dbReference type="SUPFAM" id="SSF102588">
    <property type="entry name" value="LmbE-like"/>
    <property type="match status" value="1"/>
</dbReference>
<feature type="signal peptide" evidence="1">
    <location>
        <begin position="1"/>
        <end position="20"/>
    </location>
</feature>
<dbReference type="OrthoDB" id="9759749at2"/>
<evidence type="ECO:0000313" key="2">
    <source>
        <dbReference type="EMBL" id="PCE64122.1"/>
    </source>
</evidence>
<comment type="caution">
    <text evidence="2">The sequence shown here is derived from an EMBL/GenBank/DDBJ whole genome shotgun (WGS) entry which is preliminary data.</text>
</comment>
<name>A0A2A4G8N0_9FLAO</name>
<dbReference type="InterPro" id="IPR003737">
    <property type="entry name" value="GlcNAc_PI_deacetylase-related"/>
</dbReference>
<keyword evidence="1" id="KW-0732">Signal</keyword>
<dbReference type="Pfam" id="PF02585">
    <property type="entry name" value="PIG-L"/>
    <property type="match status" value="1"/>
</dbReference>
<dbReference type="RefSeq" id="WP_097442896.1">
    <property type="nucleotide sequence ID" value="NZ_NBWU01000004.1"/>
</dbReference>
<dbReference type="InterPro" id="IPR029062">
    <property type="entry name" value="Class_I_gatase-like"/>
</dbReference>
<protein>
    <submittedName>
        <fullName evidence="2">LmbE family protein</fullName>
    </submittedName>
</protein>
<feature type="chain" id="PRO_5012359108" evidence="1">
    <location>
        <begin position="21"/>
        <end position="837"/>
    </location>
</feature>
<organism evidence="2 3">
    <name type="scientific">Sediminicola luteus</name>
    <dbReference type="NCBI Taxonomy" id="319238"/>
    <lineage>
        <taxon>Bacteria</taxon>
        <taxon>Pseudomonadati</taxon>
        <taxon>Bacteroidota</taxon>
        <taxon>Flavobacteriia</taxon>
        <taxon>Flavobacteriales</taxon>
        <taxon>Flavobacteriaceae</taxon>
        <taxon>Sediminicola</taxon>
    </lineage>
</organism>
<dbReference type="PANTHER" id="PTHR12993">
    <property type="entry name" value="N-ACETYLGLUCOSAMINYL-PHOSPHATIDYLINOSITOL DE-N-ACETYLASE-RELATED"/>
    <property type="match status" value="1"/>
</dbReference>
<dbReference type="GO" id="GO:0016811">
    <property type="term" value="F:hydrolase activity, acting on carbon-nitrogen (but not peptide) bonds, in linear amides"/>
    <property type="evidence" value="ECO:0007669"/>
    <property type="project" value="TreeGrafter"/>
</dbReference>
<gene>
    <name evidence="2" type="ORF">B7P33_12895</name>
</gene>
<reference evidence="2 3" key="1">
    <citation type="submission" date="2017-04" db="EMBL/GenBank/DDBJ databases">
        <title>A new member of the family Flavobacteriaceae isolated from ascidians.</title>
        <authorList>
            <person name="Chen L."/>
        </authorList>
    </citation>
    <scope>NUCLEOTIDE SEQUENCE [LARGE SCALE GENOMIC DNA]</scope>
    <source>
        <strain evidence="2 3">HQA918</strain>
    </source>
</reference>
<dbReference type="Gene3D" id="3.40.50.880">
    <property type="match status" value="1"/>
</dbReference>
<dbReference type="Proteomes" id="UP000219559">
    <property type="component" value="Unassembled WGS sequence"/>
</dbReference>
<dbReference type="AlphaFoldDB" id="A0A2A4G8N0"/>
<dbReference type="PANTHER" id="PTHR12993:SF11">
    <property type="entry name" value="N-ACETYLGLUCOSAMINYL-PHOSPHATIDYLINOSITOL DE-N-ACETYLASE"/>
    <property type="match status" value="1"/>
</dbReference>
<proteinExistence type="predicted"/>
<evidence type="ECO:0000256" key="1">
    <source>
        <dbReference type="SAM" id="SignalP"/>
    </source>
</evidence>
<dbReference type="SUPFAM" id="SSF52317">
    <property type="entry name" value="Class I glutamine amidotransferase-like"/>
    <property type="match status" value="1"/>
</dbReference>
<keyword evidence="3" id="KW-1185">Reference proteome</keyword>